<dbReference type="AlphaFoldDB" id="A0A381WMY5"/>
<dbReference type="PANTHER" id="PTHR42754">
    <property type="entry name" value="ENDOGLUCANASE"/>
    <property type="match status" value="1"/>
</dbReference>
<dbReference type="Gene3D" id="2.60.40.10">
    <property type="entry name" value="Immunoglobulins"/>
    <property type="match status" value="1"/>
</dbReference>
<dbReference type="EMBL" id="UINC01012316">
    <property type="protein sequence ID" value="SVA53860.1"/>
    <property type="molecule type" value="Genomic_DNA"/>
</dbReference>
<dbReference type="Pfam" id="PF17957">
    <property type="entry name" value="Big_7"/>
    <property type="match status" value="1"/>
</dbReference>
<accession>A0A381WMY5</accession>
<name>A0A381WMY5_9ZZZZ</name>
<organism evidence="1">
    <name type="scientific">marine metagenome</name>
    <dbReference type="NCBI Taxonomy" id="408172"/>
    <lineage>
        <taxon>unclassified sequences</taxon>
        <taxon>metagenomes</taxon>
        <taxon>ecological metagenomes</taxon>
    </lineage>
</organism>
<gene>
    <name evidence="1" type="ORF">METZ01_LOCUS106714</name>
</gene>
<reference evidence="1" key="1">
    <citation type="submission" date="2018-05" db="EMBL/GenBank/DDBJ databases">
        <authorList>
            <person name="Lanie J.A."/>
            <person name="Ng W.-L."/>
            <person name="Kazmierczak K.M."/>
            <person name="Andrzejewski T.M."/>
            <person name="Davidsen T.M."/>
            <person name="Wayne K.J."/>
            <person name="Tettelin H."/>
            <person name="Glass J.I."/>
            <person name="Rusch D."/>
            <person name="Podicherti R."/>
            <person name="Tsui H.-C.T."/>
            <person name="Winkler M.E."/>
        </authorList>
    </citation>
    <scope>NUCLEOTIDE SEQUENCE</scope>
</reference>
<protein>
    <recommendedName>
        <fullName evidence="2">Fibronectin type-III domain-containing protein</fullName>
    </recommendedName>
</protein>
<sequence>MFWACEEEQETDATPPTVAITHPDPLSSVSEITSVTCIATDNDSVQTVELWIDSMAMGIFDSISPYELPWNTVPYPDSSEHIITVRAEDLNNNISDSEPVIVTVNNSTSHPQAVNIISIVYTLADMTITFEQSTDSDFFSYELLRSGSEEGNKNSLGIFSSINDTVIHIMNFDPLTAAWYWIRTADIHGYTSTGSGYYILDDPPLPVTLDPVVFLDSLFVINWSRNTEDDFHSYSVFESLNPTMSSAVEVFQSTDSIITEFNHFEIEESQYRYYQVVVKDYWGLMSASNIEMGTSWILFNETYGDFSYDYGRCVLQTLDEGYIVAGNTSTVGNSFSNVLLVKTDVKGNQEWIKSITFSATDRGNAVTEGSDGGFIVVGNTISENDGSQDVLLLKTDGIGTVEWHQAYGTNQDEIGNSVYPAADGGYIICGQAVSANTGFNFAYLIKVDGSGNESWSRTFGADANDYGYSVIQANDGGYAIAGMTRSSGDSDGDAWLIKTDNDGQQEWSQTYGGDGTESARAIQQTVDGGFILLGHTNSFGSGNNDAFLVKTDAAGNQQWSQTYGGTATDHGRSVDQTDDGGYIISGYTDSFGTNGFDFWLIKTDIEGNLEWHETYTDYGDDRGLWGQQTVDGGYVITGYSDSNSNSVPDVVLVKTDHLGNTD</sequence>
<dbReference type="InterPro" id="IPR013783">
    <property type="entry name" value="Ig-like_fold"/>
</dbReference>
<proteinExistence type="predicted"/>
<evidence type="ECO:0000313" key="1">
    <source>
        <dbReference type="EMBL" id="SVA53860.1"/>
    </source>
</evidence>
<dbReference type="PANTHER" id="PTHR42754:SF1">
    <property type="entry name" value="LIPOPROTEIN"/>
    <property type="match status" value="1"/>
</dbReference>
<evidence type="ECO:0008006" key="2">
    <source>
        <dbReference type="Google" id="ProtNLM"/>
    </source>
</evidence>